<protein>
    <submittedName>
        <fullName evidence="2">Uncharacterized protein</fullName>
    </submittedName>
</protein>
<keyword evidence="1" id="KW-0732">Signal</keyword>
<feature type="chain" id="PRO_5039460773" evidence="1">
    <location>
        <begin position="27"/>
        <end position="255"/>
    </location>
</feature>
<dbReference type="Gene3D" id="2.60.120.260">
    <property type="entry name" value="Galactose-binding domain-like"/>
    <property type="match status" value="1"/>
</dbReference>
<comment type="caution">
    <text evidence="2">The sequence shown here is derived from an EMBL/GenBank/DDBJ whole genome shotgun (WGS) entry which is preliminary data.</text>
</comment>
<evidence type="ECO:0000256" key="1">
    <source>
        <dbReference type="SAM" id="SignalP"/>
    </source>
</evidence>
<dbReference type="AlphaFoldDB" id="R6UFT7"/>
<sequence>MGENKKVMKKVLSMILAVLTVSVLLAAAVSAAYYKTIPGNLIKDGDFNSADVADYFWMNPDEGPYRGGTCVWQKDGGAGNSGCIRMNGTDNVSSVPALVPRNLVDGVVDGKNVDAKMWPQVVEGKKYVAMIDVFRPVGVDATVQWDTENGLVAYQRAAKNGEWERIVTIWTANASGNCHLRVVNECLDGGIGLKPDQYVLLDNFYFAEYKEGVNYTEMVNEGTPDTGDNAVVISAVVAAAALSGVCVVAGKKKSR</sequence>
<evidence type="ECO:0000313" key="2">
    <source>
        <dbReference type="EMBL" id="CDC69652.1"/>
    </source>
</evidence>
<feature type="signal peptide" evidence="1">
    <location>
        <begin position="1"/>
        <end position="26"/>
    </location>
</feature>
<reference evidence="2" key="1">
    <citation type="submission" date="2012-11" db="EMBL/GenBank/DDBJ databases">
        <title>Dependencies among metagenomic species, viruses, plasmids and units of genetic variation.</title>
        <authorList>
            <person name="Nielsen H.B."/>
            <person name="Almeida M."/>
            <person name="Juncker A.S."/>
            <person name="Rasmussen S."/>
            <person name="Li J."/>
            <person name="Sunagawa S."/>
            <person name="Plichta D."/>
            <person name="Gautier L."/>
            <person name="Le Chatelier E."/>
            <person name="Peletier E."/>
            <person name="Bonde I."/>
            <person name="Nielsen T."/>
            <person name="Manichanh C."/>
            <person name="Arumugam M."/>
            <person name="Batto J."/>
            <person name="Santos M.B.Q.D."/>
            <person name="Blom N."/>
            <person name="Borruel N."/>
            <person name="Burgdorf K.S."/>
            <person name="Boumezbeur F."/>
            <person name="Casellas F."/>
            <person name="Dore J."/>
            <person name="Guarner F."/>
            <person name="Hansen T."/>
            <person name="Hildebrand F."/>
            <person name="Kaas R.S."/>
            <person name="Kennedy S."/>
            <person name="Kristiansen K."/>
            <person name="Kultima J.R."/>
            <person name="Leonard P."/>
            <person name="Levenez F."/>
            <person name="Lund O."/>
            <person name="Moumen B."/>
            <person name="Le Paslier D."/>
            <person name="Pons N."/>
            <person name="Pedersen O."/>
            <person name="Prifti E."/>
            <person name="Qin J."/>
            <person name="Raes J."/>
            <person name="Tap J."/>
            <person name="Tims S."/>
            <person name="Ussery D.W."/>
            <person name="Yamada T."/>
            <person name="MetaHit consortium"/>
            <person name="Renault P."/>
            <person name="Sicheritz-Ponten T."/>
            <person name="Bork P."/>
            <person name="Wang J."/>
            <person name="Brunak S."/>
            <person name="Ehrlich S.D."/>
        </authorList>
    </citation>
    <scope>NUCLEOTIDE SEQUENCE [LARGE SCALE GENOMIC DNA]</scope>
</reference>
<dbReference type="EMBL" id="CBFW010000009">
    <property type="protein sequence ID" value="CDC69652.1"/>
    <property type="molecule type" value="Genomic_DNA"/>
</dbReference>
<accession>R6UFT7</accession>
<dbReference type="STRING" id="1263015.BN580_00582"/>
<name>R6UFT7_9BACT</name>
<proteinExistence type="predicted"/>
<organism evidence="2 3">
    <name type="scientific">Candidatus Colimorpha enterica</name>
    <dbReference type="NCBI Taxonomy" id="3083063"/>
    <lineage>
        <taxon>Bacteria</taxon>
        <taxon>Pseudomonadati</taxon>
        <taxon>Bacteroidota</taxon>
        <taxon>Bacteroidia</taxon>
        <taxon>Bacteroidales</taxon>
        <taxon>Candidatus Colimorpha</taxon>
    </lineage>
</organism>
<dbReference type="Proteomes" id="UP000017938">
    <property type="component" value="Unassembled WGS sequence"/>
</dbReference>
<evidence type="ECO:0000313" key="3">
    <source>
        <dbReference type="Proteomes" id="UP000017938"/>
    </source>
</evidence>
<gene>
    <name evidence="2" type="ORF">BN580_00582</name>
</gene>